<reference evidence="3" key="1">
    <citation type="submission" date="2021-02" db="EMBL/GenBank/DDBJ databases">
        <authorList>
            <person name="Nowell W R."/>
        </authorList>
    </citation>
    <scope>NUCLEOTIDE SEQUENCE</scope>
</reference>
<name>A0A814XXK7_9BILA</name>
<dbReference type="SUPFAM" id="SSF51735">
    <property type="entry name" value="NAD(P)-binding Rossmann-fold domains"/>
    <property type="match status" value="1"/>
</dbReference>
<gene>
    <name evidence="4" type="ORF">OKA104_LOCUS32277</name>
    <name evidence="3" type="ORF">VCS650_LOCUS26748</name>
</gene>
<dbReference type="EMBL" id="CAJNON010000364">
    <property type="protein sequence ID" value="CAF1221572.1"/>
    <property type="molecule type" value="Genomic_DNA"/>
</dbReference>
<evidence type="ECO:0000313" key="4">
    <source>
        <dbReference type="EMBL" id="CAF4042632.1"/>
    </source>
</evidence>
<dbReference type="Proteomes" id="UP000663891">
    <property type="component" value="Unassembled WGS sequence"/>
</dbReference>
<dbReference type="InterPro" id="IPR036291">
    <property type="entry name" value="NAD(P)-bd_dom_sf"/>
</dbReference>
<dbReference type="PANTHER" id="PTHR43639">
    <property type="entry name" value="OXIDOREDUCTASE, SHORT-CHAIN DEHYDROGENASE/REDUCTASE FAMILY (AFU_ORTHOLOGUE AFUA_5G02870)"/>
    <property type="match status" value="1"/>
</dbReference>
<dbReference type="Pfam" id="PF00106">
    <property type="entry name" value="adh_short"/>
    <property type="match status" value="1"/>
</dbReference>
<dbReference type="FunFam" id="3.40.50.720:FF:000084">
    <property type="entry name" value="Short-chain dehydrogenase reductase"/>
    <property type="match status" value="1"/>
</dbReference>
<organism evidence="3 5">
    <name type="scientific">Adineta steineri</name>
    <dbReference type="NCBI Taxonomy" id="433720"/>
    <lineage>
        <taxon>Eukaryota</taxon>
        <taxon>Metazoa</taxon>
        <taxon>Spiralia</taxon>
        <taxon>Gnathifera</taxon>
        <taxon>Rotifera</taxon>
        <taxon>Eurotatoria</taxon>
        <taxon>Bdelloidea</taxon>
        <taxon>Adinetida</taxon>
        <taxon>Adinetidae</taxon>
        <taxon>Adineta</taxon>
    </lineage>
</organism>
<dbReference type="Pfam" id="PF13561">
    <property type="entry name" value="adh_short_C2"/>
    <property type="match status" value="1"/>
</dbReference>
<evidence type="ECO:0000256" key="2">
    <source>
        <dbReference type="ARBA" id="ARBA00023002"/>
    </source>
</evidence>
<accession>A0A814XXK7</accession>
<comment type="caution">
    <text evidence="3">The sequence shown here is derived from an EMBL/GenBank/DDBJ whole genome shotgun (WGS) entry which is preliminary data.</text>
</comment>
<dbReference type="PRINTS" id="PR00081">
    <property type="entry name" value="GDHRDH"/>
</dbReference>
<dbReference type="OrthoDB" id="47007at2759"/>
<sequence length="234" mass="24924">MIRVGLVTGAARGIGRAIALRLAKDGFNVAVNDIEASFADLQKVQQEIEQIGQKSITIVADVSDSKSVENMMQETVEKLGKVLIANAGIGEVKSLLDTTVEDWDKVFAVNTRGIFLCYKEAAKIMIKQGRGGKIIGACSSVAHQACAMIGAYCSTKWSIRGLIKTSLSDKSNEVLSKIQGKPVNDIVSDSLKTIPLGRVGYADDVANLVSFLAGKDSDYITGQSILVNGGRELS</sequence>
<dbReference type="GO" id="GO:0016491">
    <property type="term" value="F:oxidoreductase activity"/>
    <property type="evidence" value="ECO:0007669"/>
    <property type="project" value="UniProtKB-KW"/>
</dbReference>
<protein>
    <submittedName>
        <fullName evidence="3">Uncharacterized protein</fullName>
    </submittedName>
</protein>
<dbReference type="Gene3D" id="3.40.50.720">
    <property type="entry name" value="NAD(P)-binding Rossmann-like Domain"/>
    <property type="match status" value="1"/>
</dbReference>
<evidence type="ECO:0000313" key="5">
    <source>
        <dbReference type="Proteomes" id="UP000663891"/>
    </source>
</evidence>
<dbReference type="InterPro" id="IPR002347">
    <property type="entry name" value="SDR_fam"/>
</dbReference>
<dbReference type="AlphaFoldDB" id="A0A814XXK7"/>
<dbReference type="PANTHER" id="PTHR43639:SF1">
    <property type="entry name" value="SHORT-CHAIN DEHYDROGENASE_REDUCTASE FAMILY PROTEIN"/>
    <property type="match status" value="1"/>
</dbReference>
<proteinExistence type="inferred from homology"/>
<comment type="similarity">
    <text evidence="1">Belongs to the short-chain dehydrogenases/reductases (SDR) family.</text>
</comment>
<evidence type="ECO:0000313" key="3">
    <source>
        <dbReference type="EMBL" id="CAF1221572.1"/>
    </source>
</evidence>
<dbReference type="EMBL" id="CAJOAY010003843">
    <property type="protein sequence ID" value="CAF4042632.1"/>
    <property type="molecule type" value="Genomic_DNA"/>
</dbReference>
<dbReference type="Proteomes" id="UP000663881">
    <property type="component" value="Unassembled WGS sequence"/>
</dbReference>
<evidence type="ECO:0000256" key="1">
    <source>
        <dbReference type="ARBA" id="ARBA00006484"/>
    </source>
</evidence>
<keyword evidence="2" id="KW-0560">Oxidoreductase</keyword>